<gene>
    <name evidence="1" type="ORF">A4A58_26490</name>
</gene>
<dbReference type="AlphaFoldDB" id="A0A163ZN67"/>
<reference evidence="1 2" key="1">
    <citation type="submission" date="2016-03" db="EMBL/GenBank/DDBJ databases">
        <title>Microsymbionts genomes from the relict species Vavilovia formosa (Stev.) Fed.</title>
        <authorList>
            <person name="Kopat V."/>
            <person name="Chirak E."/>
            <person name="Kimeklis A."/>
            <person name="Andronov E."/>
        </authorList>
    </citation>
    <scope>NUCLEOTIDE SEQUENCE [LARGE SCALE GENOMIC DNA]</scope>
    <source>
        <strain evidence="1 2">Vaf07</strain>
    </source>
</reference>
<sequence length="205" mass="21992">MMTALGESVVRGVALIQLTTVAGLILGGCARDPFVTERGETYAGEWLIPHQIDRVTGAELPSAYVFAEASNSNVDFPRVSSLLLTCIDGAPLIRFAFDFKIGSNRNTVLGYRFDGKPGHDDVGSRVVRGNQIIVIEDKAEIATFVGELAGAKTLYVRIRSINGGRTAVEYPLEGSTAAIRAAFSKCDMPKPPLPEQGRTTLSGVY</sequence>
<evidence type="ECO:0000313" key="2">
    <source>
        <dbReference type="Proteomes" id="UP000076574"/>
    </source>
</evidence>
<evidence type="ECO:0000313" key="1">
    <source>
        <dbReference type="EMBL" id="KZD23666.1"/>
    </source>
</evidence>
<dbReference type="EMBL" id="LVYV01000009">
    <property type="protein sequence ID" value="KZD23666.1"/>
    <property type="molecule type" value="Genomic_DNA"/>
</dbReference>
<organism evidence="1 2">
    <name type="scientific">Tardiphaga robiniae</name>
    <dbReference type="NCBI Taxonomy" id="943830"/>
    <lineage>
        <taxon>Bacteria</taxon>
        <taxon>Pseudomonadati</taxon>
        <taxon>Pseudomonadota</taxon>
        <taxon>Alphaproteobacteria</taxon>
        <taxon>Hyphomicrobiales</taxon>
        <taxon>Nitrobacteraceae</taxon>
        <taxon>Tardiphaga</taxon>
    </lineage>
</organism>
<keyword evidence="2" id="KW-1185">Reference proteome</keyword>
<protein>
    <submittedName>
        <fullName evidence="1">Uncharacterized protein</fullName>
    </submittedName>
</protein>
<name>A0A163ZN67_9BRAD</name>
<proteinExistence type="predicted"/>
<dbReference type="Proteomes" id="UP000076574">
    <property type="component" value="Unassembled WGS sequence"/>
</dbReference>
<accession>A0A163ZN67</accession>
<comment type="caution">
    <text evidence="1">The sequence shown here is derived from an EMBL/GenBank/DDBJ whole genome shotgun (WGS) entry which is preliminary data.</text>
</comment>